<dbReference type="InterPro" id="IPR051908">
    <property type="entry name" value="Ribosomal_N-acetyltransferase"/>
</dbReference>
<organism evidence="2 3">
    <name type="scientific">Salininema proteolyticum</name>
    <dbReference type="NCBI Taxonomy" id="1607685"/>
    <lineage>
        <taxon>Bacteria</taxon>
        <taxon>Bacillati</taxon>
        <taxon>Actinomycetota</taxon>
        <taxon>Actinomycetes</taxon>
        <taxon>Glycomycetales</taxon>
        <taxon>Glycomycetaceae</taxon>
        <taxon>Salininema</taxon>
    </lineage>
</organism>
<dbReference type="RefSeq" id="WP_380625453.1">
    <property type="nucleotide sequence ID" value="NZ_JBHSDK010000061.1"/>
</dbReference>
<dbReference type="Pfam" id="PF13302">
    <property type="entry name" value="Acetyltransf_3"/>
    <property type="match status" value="1"/>
</dbReference>
<comment type="caution">
    <text evidence="2">The sequence shown here is derived from an EMBL/GenBank/DDBJ whole genome shotgun (WGS) entry which is preliminary data.</text>
</comment>
<dbReference type="SUPFAM" id="SSF55729">
    <property type="entry name" value="Acyl-CoA N-acyltransferases (Nat)"/>
    <property type="match status" value="1"/>
</dbReference>
<accession>A0ABV8U491</accession>
<sequence>MRPDEAFPFFGIEIRTPRLSLRLGGDEDNLALARVAASGIYPAGRIPFVSTWAEEDPDVLPRNLLQHRWGNLSGQRPGDWNLHFTVFHEGGPVGVQSLWAKDFGVRRTVNSGSWLGRDFQGRGLGTEMRAAVLELGFATLGAELAHSGSFRGNAASEAVSRKLGYEPNGIEVYAVKGERKISQNWLLRREAWERSRREVISVSGVTPACLEFFGLTP</sequence>
<evidence type="ECO:0000259" key="1">
    <source>
        <dbReference type="Pfam" id="PF13302"/>
    </source>
</evidence>
<keyword evidence="3" id="KW-1185">Reference proteome</keyword>
<dbReference type="InterPro" id="IPR016181">
    <property type="entry name" value="Acyl_CoA_acyltransferase"/>
</dbReference>
<gene>
    <name evidence="2" type="ORF">ACFPET_22395</name>
</gene>
<name>A0ABV8U491_9ACTN</name>
<evidence type="ECO:0000313" key="3">
    <source>
        <dbReference type="Proteomes" id="UP001595823"/>
    </source>
</evidence>
<protein>
    <submittedName>
        <fullName evidence="2">GNAT family N-acetyltransferase</fullName>
        <ecNumber evidence="2">2.3.-.-</ecNumber>
    </submittedName>
</protein>
<dbReference type="GO" id="GO:0016746">
    <property type="term" value="F:acyltransferase activity"/>
    <property type="evidence" value="ECO:0007669"/>
    <property type="project" value="UniProtKB-KW"/>
</dbReference>
<proteinExistence type="predicted"/>
<feature type="domain" description="N-acetyltransferase" evidence="1">
    <location>
        <begin position="65"/>
        <end position="165"/>
    </location>
</feature>
<dbReference type="PANTHER" id="PTHR43441">
    <property type="entry name" value="RIBOSOMAL-PROTEIN-SERINE ACETYLTRANSFERASE"/>
    <property type="match status" value="1"/>
</dbReference>
<dbReference type="Gene3D" id="3.40.630.30">
    <property type="match status" value="1"/>
</dbReference>
<keyword evidence="2" id="KW-0012">Acyltransferase</keyword>
<dbReference type="Proteomes" id="UP001595823">
    <property type="component" value="Unassembled WGS sequence"/>
</dbReference>
<dbReference type="InterPro" id="IPR000182">
    <property type="entry name" value="GNAT_dom"/>
</dbReference>
<dbReference type="EMBL" id="JBHSDK010000061">
    <property type="protein sequence ID" value="MFC4337948.1"/>
    <property type="molecule type" value="Genomic_DNA"/>
</dbReference>
<dbReference type="PANTHER" id="PTHR43441:SF11">
    <property type="entry name" value="RIBOSOMAL-PROTEIN-SERINE ACETYLTRANSFERASE"/>
    <property type="match status" value="1"/>
</dbReference>
<dbReference type="EC" id="2.3.-.-" evidence="2"/>
<evidence type="ECO:0000313" key="2">
    <source>
        <dbReference type="EMBL" id="MFC4337948.1"/>
    </source>
</evidence>
<keyword evidence="2" id="KW-0808">Transferase</keyword>
<reference evidence="3" key="1">
    <citation type="journal article" date="2019" name="Int. J. Syst. Evol. Microbiol.">
        <title>The Global Catalogue of Microorganisms (GCM) 10K type strain sequencing project: providing services to taxonomists for standard genome sequencing and annotation.</title>
        <authorList>
            <consortium name="The Broad Institute Genomics Platform"/>
            <consortium name="The Broad Institute Genome Sequencing Center for Infectious Disease"/>
            <person name="Wu L."/>
            <person name="Ma J."/>
        </authorList>
    </citation>
    <scope>NUCLEOTIDE SEQUENCE [LARGE SCALE GENOMIC DNA]</scope>
    <source>
        <strain evidence="3">IBRC-M 10908</strain>
    </source>
</reference>